<dbReference type="InterPro" id="IPR040268">
    <property type="entry name" value="ARMH2"/>
</dbReference>
<dbReference type="GeneID" id="109692449"/>
<accession>A0A8B7VCJ0</accession>
<reference evidence="3" key="2">
    <citation type="submission" date="2025-04" db="UniProtKB">
        <authorList>
            <consortium name="RefSeq"/>
        </authorList>
    </citation>
    <scope>IDENTIFICATION</scope>
    <source>
        <tissue evidence="3">Leukocyte</tissue>
    </source>
</reference>
<name>A0A8B7VCJ0_CASCN</name>
<dbReference type="OrthoDB" id="5971936at2759"/>
<dbReference type="CTD" id="101928603"/>
<sequence length="258" mass="30015">MSSRVLDCYLLSLSVAYLKQHWPFCAMTQSQPSYKRILVRIQQYFVRQCHRLRRSWDAFVESHFADKEKEEEVVPTVESIFHKEKIVVLGHQLKNTSLPIEKRAQAAQKIGLLAFTGGPTAGKFAAEYMKEVAHLLQNQDLAPKIKILLLQSVACWCYLDPVSQKRAQHMQFIPILISFFESNFESTIKSEIHSNLLVRFWTCYVLSFMAYSNLSLMKELKESSTLKYHLQNLAAENWSGWPENFAEVLYFLIGFHRN</sequence>
<dbReference type="Ensembl" id="ENSCCNT00000004514.1">
    <property type="protein sequence ID" value="ENSCCNP00000003438.1"/>
    <property type="gene ID" value="ENSCCNG00000003690.1"/>
</dbReference>
<dbReference type="Pfam" id="PF17822">
    <property type="entry name" value="ARMH2"/>
    <property type="match status" value="1"/>
</dbReference>
<protein>
    <submittedName>
        <fullName evidence="3">Uncharacterized protein C6orf229 homolog isoform X1</fullName>
    </submittedName>
</protein>
<reference evidence="1" key="1">
    <citation type="submission" date="2023-09" db="UniProtKB">
        <authorList>
            <consortium name="Ensembl"/>
        </authorList>
    </citation>
    <scope>IDENTIFICATION</scope>
</reference>
<proteinExistence type="predicted"/>
<dbReference type="InterPro" id="IPR016024">
    <property type="entry name" value="ARM-type_fold"/>
</dbReference>
<evidence type="ECO:0000313" key="2">
    <source>
        <dbReference type="Proteomes" id="UP001732720"/>
    </source>
</evidence>
<dbReference type="SUPFAM" id="SSF48371">
    <property type="entry name" value="ARM repeat"/>
    <property type="match status" value="1"/>
</dbReference>
<dbReference type="PANTHER" id="PTHR37679">
    <property type="entry name" value="ARMADILLO-LIKE HELICAL DOMAIN-CONTAINING PROTEIN 2"/>
    <property type="match status" value="1"/>
</dbReference>
<organism evidence="3">
    <name type="scientific">Castor canadensis</name>
    <name type="common">American beaver</name>
    <dbReference type="NCBI Taxonomy" id="51338"/>
    <lineage>
        <taxon>Eukaryota</taxon>
        <taxon>Metazoa</taxon>
        <taxon>Chordata</taxon>
        <taxon>Craniata</taxon>
        <taxon>Vertebrata</taxon>
        <taxon>Euteleostomi</taxon>
        <taxon>Mammalia</taxon>
        <taxon>Eutheria</taxon>
        <taxon>Euarchontoglires</taxon>
        <taxon>Glires</taxon>
        <taxon>Rodentia</taxon>
        <taxon>Castorimorpha</taxon>
        <taxon>Castoridae</taxon>
        <taxon>Castor</taxon>
    </lineage>
</organism>
<dbReference type="AlphaFoldDB" id="A0A8B7VCJ0"/>
<dbReference type="PANTHER" id="PTHR37679:SF1">
    <property type="entry name" value="ARMADILLO-LIKE HELICAL DOMAIN-CONTAINING PROTEIN 2"/>
    <property type="match status" value="1"/>
</dbReference>
<dbReference type="RefSeq" id="XP_020028644.1">
    <property type="nucleotide sequence ID" value="XM_020173055.1"/>
</dbReference>
<keyword evidence="2" id="KW-1185">Reference proteome</keyword>
<evidence type="ECO:0000313" key="3">
    <source>
        <dbReference type="RefSeq" id="XP_020028644.1"/>
    </source>
</evidence>
<evidence type="ECO:0000313" key="1">
    <source>
        <dbReference type="Ensembl" id="ENSCCNP00000003438.1"/>
    </source>
</evidence>
<gene>
    <name evidence="3" type="primary">CUNH6orf229</name>
    <name evidence="1" type="synonym">Armh2</name>
</gene>
<dbReference type="Proteomes" id="UP001732720">
    <property type="component" value="Chromosome 8"/>
</dbReference>
<dbReference type="KEGG" id="ccan:109692449"/>